<accession>A0ABC9N7D1</accession>
<dbReference type="InterPro" id="IPR018060">
    <property type="entry name" value="HTH_AraC"/>
</dbReference>
<dbReference type="SMART" id="SM00342">
    <property type="entry name" value="HTH_ARAC"/>
    <property type="match status" value="1"/>
</dbReference>
<dbReference type="Pfam" id="PF07883">
    <property type="entry name" value="Cupin_2"/>
    <property type="match status" value="1"/>
</dbReference>
<dbReference type="AlphaFoldDB" id="A0ABC9N7D1"/>
<dbReference type="PANTHER" id="PTHR43280">
    <property type="entry name" value="ARAC-FAMILY TRANSCRIPTIONAL REGULATOR"/>
    <property type="match status" value="1"/>
</dbReference>
<dbReference type="SUPFAM" id="SSF46689">
    <property type="entry name" value="Homeodomain-like"/>
    <property type="match status" value="2"/>
</dbReference>
<keyword evidence="2" id="KW-0238">DNA-binding</keyword>
<evidence type="ECO:0000256" key="1">
    <source>
        <dbReference type="ARBA" id="ARBA00023015"/>
    </source>
</evidence>
<dbReference type="SUPFAM" id="SSF51182">
    <property type="entry name" value="RmlC-like cupins"/>
    <property type="match status" value="1"/>
</dbReference>
<sequence>MTMKPLYQDLPFPIDSHIHYYIEDLPHFIVPWHYHPAIEIMYITRGIGTRFVGDCIEQYEEGDVCMIGPNLPHEWRNDDAYFDKESGLRATCICLFFKREIFDPNFIRLPEMNNIRDLIERSRRGLKFTGKSKLEITRFIRSSVNDVGVRKVTNLLTLLELMATSTEYELLASVGFTNSVNSEDFERFNKVYKFLVKNFATSIRLEEVSTLVGLTPTAFCRYFKERTKKTFVEYLNEMRIGYSKKLLLENKMKISTISGEVGFPNLSNFISQFKKVTGMSPSQFQKQFGVKAKQAI</sequence>
<keyword evidence="3" id="KW-0804">Transcription</keyword>
<dbReference type="CDD" id="cd06976">
    <property type="entry name" value="cupin_MtlR-like_N"/>
    <property type="match status" value="1"/>
</dbReference>
<dbReference type="GO" id="GO:0003677">
    <property type="term" value="F:DNA binding"/>
    <property type="evidence" value="ECO:0007669"/>
    <property type="project" value="UniProtKB-KW"/>
</dbReference>
<dbReference type="Gene3D" id="1.10.10.60">
    <property type="entry name" value="Homeodomain-like"/>
    <property type="match status" value="2"/>
</dbReference>
<dbReference type="InterPro" id="IPR011051">
    <property type="entry name" value="RmlC_Cupin_sf"/>
</dbReference>
<comment type="caution">
    <text evidence="5">The sequence shown here is derived from an EMBL/GenBank/DDBJ whole genome shotgun (WGS) entry which is preliminary data.</text>
</comment>
<evidence type="ECO:0000259" key="4">
    <source>
        <dbReference type="PROSITE" id="PS01124"/>
    </source>
</evidence>
<name>A0ABC9N7D1_BACUC</name>
<dbReference type="Pfam" id="PF12833">
    <property type="entry name" value="HTH_18"/>
    <property type="match status" value="1"/>
</dbReference>
<keyword evidence="6" id="KW-1185">Reference proteome</keyword>
<evidence type="ECO:0000313" key="6">
    <source>
        <dbReference type="Proteomes" id="UP000004110"/>
    </source>
</evidence>
<dbReference type="EMBL" id="AAYH02000047">
    <property type="protein sequence ID" value="EDO52650.1"/>
    <property type="molecule type" value="Genomic_DNA"/>
</dbReference>
<dbReference type="Proteomes" id="UP000004110">
    <property type="component" value="Unassembled WGS sequence"/>
</dbReference>
<protein>
    <submittedName>
        <fullName evidence="5">Transcriptional regulator, AraC family</fullName>
    </submittedName>
</protein>
<dbReference type="PANTHER" id="PTHR43280:SF2">
    <property type="entry name" value="HTH-TYPE TRANSCRIPTIONAL REGULATOR EXSA"/>
    <property type="match status" value="1"/>
</dbReference>
<reference evidence="5" key="2">
    <citation type="submission" date="2013-11" db="EMBL/GenBank/DDBJ databases">
        <title>Draft genome sequence of Bacteroides uniformis (ATCC 8492).</title>
        <authorList>
            <person name="Sudarsanam P."/>
            <person name="Ley R."/>
            <person name="Guruge J."/>
            <person name="Turnbaugh P.J."/>
            <person name="Mahowald M."/>
            <person name="Liep D."/>
            <person name="Gordon J."/>
        </authorList>
    </citation>
    <scope>NUCLEOTIDE SEQUENCE</scope>
    <source>
        <strain evidence="5">ATCC 8492</strain>
    </source>
</reference>
<proteinExistence type="predicted"/>
<dbReference type="InterPro" id="IPR014710">
    <property type="entry name" value="RmlC-like_jellyroll"/>
</dbReference>
<dbReference type="InterPro" id="IPR013096">
    <property type="entry name" value="Cupin_2"/>
</dbReference>
<organism evidence="5 6">
    <name type="scientific">Bacteroides uniformis (strain ATCC 8492 / DSM 6597 / CCUG 4942 / CIP 103695 / JCM 5828 / KCTC 5204 / NCTC 13054 / VPI 0061)</name>
    <dbReference type="NCBI Taxonomy" id="411479"/>
    <lineage>
        <taxon>Bacteria</taxon>
        <taxon>Pseudomonadati</taxon>
        <taxon>Bacteroidota</taxon>
        <taxon>Bacteroidia</taxon>
        <taxon>Bacteroidales</taxon>
        <taxon>Bacteroidaceae</taxon>
        <taxon>Bacteroides</taxon>
    </lineage>
</organism>
<evidence type="ECO:0000256" key="3">
    <source>
        <dbReference type="ARBA" id="ARBA00023163"/>
    </source>
</evidence>
<evidence type="ECO:0000256" key="2">
    <source>
        <dbReference type="ARBA" id="ARBA00023125"/>
    </source>
</evidence>
<dbReference type="Gene3D" id="2.60.120.10">
    <property type="entry name" value="Jelly Rolls"/>
    <property type="match status" value="1"/>
</dbReference>
<keyword evidence="1" id="KW-0805">Transcription regulation</keyword>
<feature type="domain" description="HTH araC/xylS-type" evidence="4">
    <location>
        <begin position="189"/>
        <end position="287"/>
    </location>
</feature>
<reference evidence="5" key="1">
    <citation type="submission" date="2007-06" db="EMBL/GenBank/DDBJ databases">
        <authorList>
            <person name="Fulton L."/>
            <person name="Clifton S."/>
            <person name="Fulton B."/>
            <person name="Xu J."/>
            <person name="Minx P."/>
            <person name="Pepin K.H."/>
            <person name="Johnson M."/>
            <person name="Thiruvilangam P."/>
            <person name="Bhonagiri V."/>
            <person name="Nash W.E."/>
            <person name="Mardis E.R."/>
            <person name="Wilson R.K."/>
        </authorList>
    </citation>
    <scope>NUCLEOTIDE SEQUENCE [LARGE SCALE GENOMIC DNA]</scope>
    <source>
        <strain evidence="5">ATCC 8492</strain>
    </source>
</reference>
<gene>
    <name evidence="5" type="ORF">BACUNI_03445</name>
</gene>
<dbReference type="PROSITE" id="PS01124">
    <property type="entry name" value="HTH_ARAC_FAMILY_2"/>
    <property type="match status" value="1"/>
</dbReference>
<dbReference type="InterPro" id="IPR009057">
    <property type="entry name" value="Homeodomain-like_sf"/>
</dbReference>
<evidence type="ECO:0000313" key="5">
    <source>
        <dbReference type="EMBL" id="EDO52650.1"/>
    </source>
</evidence>